<dbReference type="PROSITE" id="PS50234">
    <property type="entry name" value="VWFA"/>
    <property type="match status" value="1"/>
</dbReference>
<dbReference type="Gene3D" id="3.30.1330.60">
    <property type="entry name" value="OmpA-like domain"/>
    <property type="match status" value="1"/>
</dbReference>
<evidence type="ECO:0000256" key="2">
    <source>
        <dbReference type="SAM" id="MobiDB-lite"/>
    </source>
</evidence>
<dbReference type="eggNOG" id="COG2885">
    <property type="taxonomic scope" value="Bacteria"/>
</dbReference>
<keyword evidence="1" id="KW-0472">Membrane</keyword>
<feature type="region of interest" description="Disordered" evidence="2">
    <location>
        <begin position="371"/>
        <end position="408"/>
    </location>
</feature>
<dbReference type="PROSITE" id="PS51123">
    <property type="entry name" value="OMPA_2"/>
    <property type="match status" value="1"/>
</dbReference>
<keyword evidence="6" id="KW-1185">Reference proteome</keyword>
<dbReference type="PANTHER" id="PTHR30329:SF21">
    <property type="entry name" value="LIPOPROTEIN YIAD-RELATED"/>
    <property type="match status" value="1"/>
</dbReference>
<dbReference type="eggNOG" id="COG2304">
    <property type="taxonomic scope" value="Bacteria"/>
</dbReference>
<dbReference type="CDD" id="cd07185">
    <property type="entry name" value="OmpA_C-like"/>
    <property type="match status" value="1"/>
</dbReference>
<proteinExistence type="predicted"/>
<keyword evidence="5" id="KW-0966">Cell projection</keyword>
<dbReference type="KEGG" id="dti:Desti_1757"/>
<feature type="domain" description="VWFA" evidence="3">
    <location>
        <begin position="40"/>
        <end position="230"/>
    </location>
</feature>
<dbReference type="InterPro" id="IPR002035">
    <property type="entry name" value="VWF_A"/>
</dbReference>
<accession>I4C4H6</accession>
<evidence type="ECO:0000256" key="1">
    <source>
        <dbReference type="PROSITE-ProRule" id="PRU00473"/>
    </source>
</evidence>
<reference evidence="6" key="1">
    <citation type="submission" date="2012-06" db="EMBL/GenBank/DDBJ databases">
        <title>Complete sequence of chromosome of Desulfomonile tiedjei DSM 6799.</title>
        <authorList>
            <person name="Lucas S."/>
            <person name="Copeland A."/>
            <person name="Lapidus A."/>
            <person name="Glavina del Rio T."/>
            <person name="Dalin E."/>
            <person name="Tice H."/>
            <person name="Bruce D."/>
            <person name="Goodwin L."/>
            <person name="Pitluck S."/>
            <person name="Peters L."/>
            <person name="Ovchinnikova G."/>
            <person name="Zeytun A."/>
            <person name="Lu M."/>
            <person name="Kyrpides N."/>
            <person name="Mavromatis K."/>
            <person name="Ivanova N."/>
            <person name="Brettin T."/>
            <person name="Detter J.C."/>
            <person name="Han C."/>
            <person name="Larimer F."/>
            <person name="Land M."/>
            <person name="Hauser L."/>
            <person name="Markowitz V."/>
            <person name="Cheng J.-F."/>
            <person name="Hugenholtz P."/>
            <person name="Woyke T."/>
            <person name="Wu D."/>
            <person name="Spring S."/>
            <person name="Schroeder M."/>
            <person name="Brambilla E."/>
            <person name="Klenk H.-P."/>
            <person name="Eisen J.A."/>
        </authorList>
    </citation>
    <scope>NUCLEOTIDE SEQUENCE [LARGE SCALE GENOMIC DNA]</scope>
    <source>
        <strain evidence="6">ATCC 49306 / DSM 6799 / DCB-1</strain>
    </source>
</reference>
<feature type="domain" description="OmpA-like" evidence="4">
    <location>
        <begin position="231"/>
        <end position="349"/>
    </location>
</feature>
<protein>
    <submittedName>
        <fullName evidence="5">Flagellar motor protein</fullName>
    </submittedName>
</protein>
<dbReference type="GO" id="GO:0016020">
    <property type="term" value="C:membrane"/>
    <property type="evidence" value="ECO:0007669"/>
    <property type="project" value="UniProtKB-UniRule"/>
</dbReference>
<dbReference type="InterPro" id="IPR050330">
    <property type="entry name" value="Bact_OuterMem_StrucFunc"/>
</dbReference>
<dbReference type="InterPro" id="IPR036465">
    <property type="entry name" value="vWFA_dom_sf"/>
</dbReference>
<dbReference type="SUPFAM" id="SSF103088">
    <property type="entry name" value="OmpA-like"/>
    <property type="match status" value="1"/>
</dbReference>
<keyword evidence="5" id="KW-0282">Flagellum</keyword>
<evidence type="ECO:0000313" key="5">
    <source>
        <dbReference type="EMBL" id="AFM24467.1"/>
    </source>
</evidence>
<dbReference type="Pfam" id="PF00691">
    <property type="entry name" value="OmpA"/>
    <property type="match status" value="1"/>
</dbReference>
<gene>
    <name evidence="5" type="ordered locus">Desti_1757</name>
</gene>
<dbReference type="SUPFAM" id="SSF53300">
    <property type="entry name" value="vWA-like"/>
    <property type="match status" value="1"/>
</dbReference>
<dbReference type="STRING" id="706587.Desti_1757"/>
<name>I4C4H6_DESTA</name>
<evidence type="ECO:0000313" key="6">
    <source>
        <dbReference type="Proteomes" id="UP000006055"/>
    </source>
</evidence>
<evidence type="ECO:0000259" key="3">
    <source>
        <dbReference type="PROSITE" id="PS50234"/>
    </source>
</evidence>
<dbReference type="RefSeq" id="WP_014809613.1">
    <property type="nucleotide sequence ID" value="NC_018025.1"/>
</dbReference>
<keyword evidence="5" id="KW-0969">Cilium</keyword>
<evidence type="ECO:0000259" key="4">
    <source>
        <dbReference type="PROSITE" id="PS51123"/>
    </source>
</evidence>
<organism evidence="5 6">
    <name type="scientific">Desulfomonile tiedjei (strain ATCC 49306 / DSM 6799 / DCB-1)</name>
    <dbReference type="NCBI Taxonomy" id="706587"/>
    <lineage>
        <taxon>Bacteria</taxon>
        <taxon>Pseudomonadati</taxon>
        <taxon>Thermodesulfobacteriota</taxon>
        <taxon>Desulfomonilia</taxon>
        <taxon>Desulfomonilales</taxon>
        <taxon>Desulfomonilaceae</taxon>
        <taxon>Desulfomonile</taxon>
    </lineage>
</organism>
<dbReference type="PANTHER" id="PTHR30329">
    <property type="entry name" value="STATOR ELEMENT OF FLAGELLAR MOTOR COMPLEX"/>
    <property type="match status" value="1"/>
</dbReference>
<dbReference type="AlphaFoldDB" id="I4C4H6"/>
<sequence length="408" mass="46049">MKTSLPAVLLAALMIMLPSVAISGIKVLEKNHDYIPKFHNVIFIFDVSDSMTAGFPQNFDHSRLFVATRAFQMFNALMPHIPRWQYDVNSALITYGDCKTPQLLSPLSPWTRNKYASLFPCLRKETFLPCTTAGLPEALQLAGSMICQSTGRTAIIVFTDGGRMGECPQKTATALKDTYGDRVEIYGVYVGSTEVGWRNLYEVCKLTGGYSRHWEEVRDKPLMKAFAWDITIREVMFPYPEIFFKPKSAELISSEALKLEAVANFLNAIPQYVLQIDGHSNFIGNTDSNYGLALKRAQNVKDALVRIYHIHPSRVLVRSWGEELPRYDNQNPDLNMRNEQANLSLMLPLRNFPYDEKHLHTFGNVAVGDITNTQERDSEEEWASPVKPPPHSKRPPVAITPPPRSVGK</sequence>
<dbReference type="InterPro" id="IPR036737">
    <property type="entry name" value="OmpA-like_sf"/>
</dbReference>
<dbReference type="EMBL" id="CP003360">
    <property type="protein sequence ID" value="AFM24467.1"/>
    <property type="molecule type" value="Genomic_DNA"/>
</dbReference>
<dbReference type="CDD" id="cd00198">
    <property type="entry name" value="vWFA"/>
    <property type="match status" value="1"/>
</dbReference>
<dbReference type="InterPro" id="IPR006665">
    <property type="entry name" value="OmpA-like"/>
</dbReference>
<feature type="compositionally biased region" description="Pro residues" evidence="2">
    <location>
        <begin position="398"/>
        <end position="408"/>
    </location>
</feature>
<dbReference type="Gene3D" id="3.40.50.410">
    <property type="entry name" value="von Willebrand factor, type A domain"/>
    <property type="match status" value="1"/>
</dbReference>
<dbReference type="HOGENOM" id="CLU_673919_0_0_7"/>
<dbReference type="Proteomes" id="UP000006055">
    <property type="component" value="Chromosome"/>
</dbReference>